<dbReference type="GO" id="GO:0009432">
    <property type="term" value="P:SOS response"/>
    <property type="evidence" value="ECO:0007669"/>
    <property type="project" value="UniProtKB-KW"/>
</dbReference>
<dbReference type="Pfam" id="PF00817">
    <property type="entry name" value="IMS"/>
    <property type="match status" value="1"/>
</dbReference>
<dbReference type="InterPro" id="IPR050116">
    <property type="entry name" value="DNA_polymerase-Y"/>
</dbReference>
<dbReference type="GO" id="GO:0003684">
    <property type="term" value="F:damaged DNA binding"/>
    <property type="evidence" value="ECO:0007669"/>
    <property type="project" value="InterPro"/>
</dbReference>
<dbReference type="PANTHER" id="PTHR11076:SF33">
    <property type="entry name" value="DNA POLYMERASE KAPPA"/>
    <property type="match status" value="1"/>
</dbReference>
<accession>A0A7L4URC4</accession>
<keyword evidence="6" id="KW-1185">Reference proteome</keyword>
<dbReference type="InterPro" id="IPR043128">
    <property type="entry name" value="Rev_trsase/Diguanyl_cyclase"/>
</dbReference>
<dbReference type="OrthoDB" id="9808813at2"/>
<proteinExistence type="inferred from homology"/>
<evidence type="ECO:0000313" key="6">
    <source>
        <dbReference type="Proteomes" id="UP000251835"/>
    </source>
</evidence>
<dbReference type="InterPro" id="IPR025188">
    <property type="entry name" value="DUF4113"/>
</dbReference>
<dbReference type="PANTHER" id="PTHR11076">
    <property type="entry name" value="DNA REPAIR POLYMERASE UMUC / TRANSFERASE FAMILY MEMBER"/>
    <property type="match status" value="1"/>
</dbReference>
<dbReference type="Gene3D" id="3.40.1170.60">
    <property type="match status" value="1"/>
</dbReference>
<evidence type="ECO:0000259" key="4">
    <source>
        <dbReference type="PROSITE" id="PS50173"/>
    </source>
</evidence>
<dbReference type="Proteomes" id="UP000251835">
    <property type="component" value="Unassembled WGS sequence"/>
</dbReference>
<name>A0A7L4URC4_BALHA</name>
<dbReference type="PROSITE" id="PS50173">
    <property type="entry name" value="UMUC"/>
    <property type="match status" value="1"/>
</dbReference>
<keyword evidence="2" id="KW-0741">SOS mutagenesis</keyword>
<dbReference type="Gene3D" id="3.30.70.270">
    <property type="match status" value="1"/>
</dbReference>
<dbReference type="InterPro" id="IPR017961">
    <property type="entry name" value="DNA_pol_Y-fam_little_finger"/>
</dbReference>
<dbReference type="AlphaFoldDB" id="A0A7L4URC4"/>
<dbReference type="EMBL" id="QENZ01000003">
    <property type="protein sequence ID" value="PVX52300.1"/>
    <property type="molecule type" value="Genomic_DNA"/>
</dbReference>
<dbReference type="SUPFAM" id="SSF56672">
    <property type="entry name" value="DNA/RNA polymerases"/>
    <property type="match status" value="1"/>
</dbReference>
<dbReference type="Pfam" id="PF11799">
    <property type="entry name" value="IMS_C"/>
    <property type="match status" value="1"/>
</dbReference>
<comment type="similarity">
    <text evidence="1">Belongs to the DNA polymerase type-Y family.</text>
</comment>
<evidence type="ECO:0000256" key="3">
    <source>
        <dbReference type="ARBA" id="ARBA00023236"/>
    </source>
</evidence>
<reference evidence="5 6" key="1">
    <citation type="submission" date="2018-05" db="EMBL/GenBank/DDBJ databases">
        <title>Genomic Encyclopedia of Type Strains, Phase IV (KMG-IV): sequencing the most valuable type-strain genomes for metagenomic binning, comparative biology and taxonomic classification.</title>
        <authorList>
            <person name="Goeker M."/>
        </authorList>
    </citation>
    <scope>NUCLEOTIDE SEQUENCE [LARGE SCALE GENOMIC DNA]</scope>
    <source>
        <strain evidence="5 6">DSM 28579</strain>
    </source>
</reference>
<dbReference type="InterPro" id="IPR043502">
    <property type="entry name" value="DNA/RNA_pol_sf"/>
</dbReference>
<dbReference type="CDD" id="cd01700">
    <property type="entry name" value="PolY_Pol_V_umuC"/>
    <property type="match status" value="1"/>
</dbReference>
<sequence length="417" mass="47618">MIALIDCNNFYASCERVFQPALRGKPVVVLSNQDGCIIARSNEAKALGIKMGQPLYQCKDLIKKENVIVRSSNYELYEDMSNRVMSILATYTPKIEVYSIDESFLDFSGFTNYDLNEYGIEIIKEVSKCTHIPISIGIAPTKALAKIANKVAKKFPAQTKGVHLIDSEELRVKALEWTEIGEVWGIGRRLTKRLIAKGITNAYQFTQLPDAYVKKEFSIVGLRLKHDLQGVSSIGFEDSQKKKSIATTRSFSSTLSEYAEMKERVITFTTSCAEKLRKQQTACKQIEIFVLTNRFNENKPQYGNSIKIKLPYASNSNLTLIKYAVKGIENIYRQGYDYKKAGVIVSDLVPENEVQQNLFFYEDKKERLLMTTMDNLNEKFGKNKVKTAFSNKDTWGLKKEYISQRYTTNWNELLEVE</sequence>
<comment type="caution">
    <text evidence="5">The sequence shown here is derived from an EMBL/GenBank/DDBJ whole genome shotgun (WGS) entry which is preliminary data.</text>
</comment>
<feature type="domain" description="UmuC" evidence="4">
    <location>
        <begin position="2"/>
        <end position="187"/>
    </location>
</feature>
<dbReference type="InterPro" id="IPR001126">
    <property type="entry name" value="UmuC"/>
</dbReference>
<dbReference type="Pfam" id="PF13438">
    <property type="entry name" value="DUF4113"/>
    <property type="match status" value="1"/>
</dbReference>
<dbReference type="Gene3D" id="3.30.1490.100">
    <property type="entry name" value="DNA polymerase, Y-family, little finger domain"/>
    <property type="match status" value="1"/>
</dbReference>
<evidence type="ECO:0000256" key="2">
    <source>
        <dbReference type="ARBA" id="ARBA00023199"/>
    </source>
</evidence>
<evidence type="ECO:0000256" key="1">
    <source>
        <dbReference type="ARBA" id="ARBA00010945"/>
    </source>
</evidence>
<dbReference type="GO" id="GO:0042276">
    <property type="term" value="P:error-prone translesion synthesis"/>
    <property type="evidence" value="ECO:0007669"/>
    <property type="project" value="TreeGrafter"/>
</dbReference>
<protein>
    <submittedName>
        <fullName evidence="5">DNA polymerase V</fullName>
    </submittedName>
</protein>
<keyword evidence="2" id="KW-0227">DNA damage</keyword>
<dbReference type="GO" id="GO:0006281">
    <property type="term" value="P:DNA repair"/>
    <property type="evidence" value="ECO:0007669"/>
    <property type="project" value="InterPro"/>
</dbReference>
<dbReference type="GO" id="GO:0003887">
    <property type="term" value="F:DNA-directed DNA polymerase activity"/>
    <property type="evidence" value="ECO:0007669"/>
    <property type="project" value="UniProtKB-KW"/>
</dbReference>
<evidence type="ECO:0000313" key="5">
    <source>
        <dbReference type="EMBL" id="PVX52300.1"/>
    </source>
</evidence>
<keyword evidence="3" id="KW-0742">SOS response</keyword>
<dbReference type="InterPro" id="IPR036775">
    <property type="entry name" value="DNA_pol_Y-fam_lit_finger_sf"/>
</dbReference>
<gene>
    <name evidence="5" type="ORF">C7377_0612</name>
</gene>
<organism evidence="5 6">
    <name type="scientific">Balneicella halophila</name>
    <dbReference type="NCBI Taxonomy" id="1537566"/>
    <lineage>
        <taxon>Bacteria</taxon>
        <taxon>Pseudomonadati</taxon>
        <taxon>Bacteroidota</taxon>
        <taxon>Bacteroidia</taxon>
        <taxon>Bacteroidales</taxon>
        <taxon>Balneicellaceae</taxon>
        <taxon>Balneicella</taxon>
    </lineage>
</organism>
<dbReference type="RefSeq" id="WP_116495842.1">
    <property type="nucleotide sequence ID" value="NZ_QENZ01000003.1"/>
</dbReference>